<evidence type="ECO:0000256" key="2">
    <source>
        <dbReference type="SAM" id="MobiDB-lite"/>
    </source>
</evidence>
<dbReference type="EMBL" id="JEMB01001466">
    <property type="protein sequence ID" value="KYF87152.1"/>
    <property type="molecule type" value="Genomic_DNA"/>
</dbReference>
<dbReference type="SUPFAM" id="SSF69304">
    <property type="entry name" value="Tricorn protease N-terminal domain"/>
    <property type="match status" value="1"/>
</dbReference>
<dbReference type="Pfam" id="PF07676">
    <property type="entry name" value="PD40"/>
    <property type="match status" value="1"/>
</dbReference>
<evidence type="ECO:0000313" key="3">
    <source>
        <dbReference type="EMBL" id="KYF87152.1"/>
    </source>
</evidence>
<dbReference type="Proteomes" id="UP000075635">
    <property type="component" value="Unassembled WGS sequence"/>
</dbReference>
<dbReference type="AlphaFoldDB" id="A0A150S3Z6"/>
<dbReference type="Gene3D" id="2.120.10.30">
    <property type="entry name" value="TolB, C-terminal domain"/>
    <property type="match status" value="2"/>
</dbReference>
<evidence type="ECO:0000313" key="4">
    <source>
        <dbReference type="Proteomes" id="UP000075635"/>
    </source>
</evidence>
<comment type="caution">
    <text evidence="3">The sequence shown here is derived from an EMBL/GenBank/DDBJ whole genome shotgun (WGS) entry which is preliminary data.</text>
</comment>
<dbReference type="PANTHER" id="PTHR36842">
    <property type="entry name" value="PROTEIN TOLB HOMOLOG"/>
    <property type="match status" value="1"/>
</dbReference>
<dbReference type="PANTHER" id="PTHR36842:SF1">
    <property type="entry name" value="PROTEIN TOLB"/>
    <property type="match status" value="1"/>
</dbReference>
<comment type="similarity">
    <text evidence="1">Belongs to the TolB family.</text>
</comment>
<evidence type="ECO:0000256" key="1">
    <source>
        <dbReference type="ARBA" id="ARBA00009820"/>
    </source>
</evidence>
<accession>A0A150S3Z6</accession>
<sequence>MLGCSAFSGEPPKGADEAPPAEDVALMREVGEKANGTIVWSSSRVGNHDLFTMKTDGSDVKQITKGDEVDWFPRFSPSGEQILFCRSKQGWVSERDANASDKWDIYTINPDGSEPKKVVESASWGSWISEDEILFVRGTKVFRSKLGSGAETQLMDSEGVSDLDGALLQQPELSSDGKYLAVTLRGSKRETGIWNIAKKAWTQTGLGCQVNWTPDRTAIYWVHPTGNGDSRVLRMPIDDGKPPKDVDLDKLQFMDLPGRRSHEYFPQLSRDGKWMVWGITQRGHDHDTADYEIYLWEVGTPPEKAARLTYNSANDRWPDVFIPSAGSGSP</sequence>
<protein>
    <recommendedName>
        <fullName evidence="5">TolB protein</fullName>
    </recommendedName>
</protein>
<reference evidence="3 4" key="1">
    <citation type="submission" date="2014-02" db="EMBL/GenBank/DDBJ databases">
        <title>The small core and large imbalanced accessory genome model reveals a collaborative survival strategy of Sorangium cellulosum strains in nature.</title>
        <authorList>
            <person name="Han K."/>
            <person name="Peng R."/>
            <person name="Blom J."/>
            <person name="Li Y.-Z."/>
        </authorList>
    </citation>
    <scope>NUCLEOTIDE SEQUENCE [LARGE SCALE GENOMIC DNA]</scope>
    <source>
        <strain evidence="3 4">So0011-07</strain>
    </source>
</reference>
<gene>
    <name evidence="3" type="ORF">BE17_52670</name>
</gene>
<organism evidence="3 4">
    <name type="scientific">Sorangium cellulosum</name>
    <name type="common">Polyangium cellulosum</name>
    <dbReference type="NCBI Taxonomy" id="56"/>
    <lineage>
        <taxon>Bacteria</taxon>
        <taxon>Pseudomonadati</taxon>
        <taxon>Myxococcota</taxon>
        <taxon>Polyangia</taxon>
        <taxon>Polyangiales</taxon>
        <taxon>Polyangiaceae</taxon>
        <taxon>Sorangium</taxon>
    </lineage>
</organism>
<proteinExistence type="inferred from homology"/>
<dbReference type="InterPro" id="IPR011659">
    <property type="entry name" value="WD40"/>
</dbReference>
<name>A0A150S3Z6_SORCE</name>
<feature type="region of interest" description="Disordered" evidence="2">
    <location>
        <begin position="1"/>
        <end position="20"/>
    </location>
</feature>
<evidence type="ECO:0008006" key="5">
    <source>
        <dbReference type="Google" id="ProtNLM"/>
    </source>
</evidence>
<dbReference type="InterPro" id="IPR011042">
    <property type="entry name" value="6-blade_b-propeller_TolB-like"/>
</dbReference>